<dbReference type="AlphaFoldDB" id="A0A3L7E1H9"/>
<feature type="transmembrane region" description="Helical" evidence="1">
    <location>
        <begin position="25"/>
        <end position="43"/>
    </location>
</feature>
<dbReference type="Pfam" id="PF04186">
    <property type="entry name" value="FxsA"/>
    <property type="match status" value="1"/>
</dbReference>
<reference evidence="2 3" key="1">
    <citation type="submission" date="2018-07" db="EMBL/GenBank/DDBJ databases">
        <title>Halioglobus sp. genome submission.</title>
        <authorList>
            <person name="Ye M.-Q."/>
            <person name="Du Z.-J."/>
        </authorList>
    </citation>
    <scope>NUCLEOTIDE SEQUENCE [LARGE SCALE GENOMIC DNA]</scope>
    <source>
        <strain evidence="2 3">U0301</strain>
    </source>
</reference>
<evidence type="ECO:0000313" key="3">
    <source>
        <dbReference type="Proteomes" id="UP000265509"/>
    </source>
</evidence>
<dbReference type="RefSeq" id="WP_117952186.1">
    <property type="nucleotide sequence ID" value="NZ_QRAN01000001.1"/>
</dbReference>
<evidence type="ECO:0000256" key="1">
    <source>
        <dbReference type="SAM" id="Phobius"/>
    </source>
</evidence>
<dbReference type="NCBIfam" id="NF008528">
    <property type="entry name" value="PRK11463.1-2"/>
    <property type="match status" value="1"/>
</dbReference>
<keyword evidence="1" id="KW-0472">Membrane</keyword>
<dbReference type="PANTHER" id="PTHR35335">
    <property type="entry name" value="UPF0716 PROTEIN FXSA"/>
    <property type="match status" value="1"/>
</dbReference>
<dbReference type="GO" id="GO:0016020">
    <property type="term" value="C:membrane"/>
    <property type="evidence" value="ECO:0007669"/>
    <property type="project" value="InterPro"/>
</dbReference>
<dbReference type="EMBL" id="QRAN01000001">
    <property type="protein sequence ID" value="RLQ23698.1"/>
    <property type="molecule type" value="Genomic_DNA"/>
</dbReference>
<comment type="caution">
    <text evidence="2">The sequence shown here is derived from an EMBL/GenBank/DDBJ whole genome shotgun (WGS) entry which is preliminary data.</text>
</comment>
<sequence>MRLFLLLLPWLELFTLIQLGIETSALTAIFYVLATVVLGLMVLRKQGRQMFERLQGVQQGRVLGTSLLVDDMAMGLAGLLLIFPGMISDFAALVVMIGPLRRRLARALGAPQPEPYAPQRDFESEITIEGQYTRVDEDKKP</sequence>
<name>A0A3L7E1H9_9GAMM</name>
<accession>A0A3L7E1H9</accession>
<keyword evidence="1" id="KW-1133">Transmembrane helix</keyword>
<evidence type="ECO:0000313" key="2">
    <source>
        <dbReference type="EMBL" id="RLQ23698.1"/>
    </source>
</evidence>
<keyword evidence="3" id="KW-1185">Reference proteome</keyword>
<proteinExistence type="predicted"/>
<dbReference type="InterPro" id="IPR007313">
    <property type="entry name" value="FxsA"/>
</dbReference>
<dbReference type="Proteomes" id="UP000265509">
    <property type="component" value="Unassembled WGS sequence"/>
</dbReference>
<dbReference type="OrthoDB" id="5732002at2"/>
<organism evidence="2 3">
    <name type="scientific">Seongchinamella sediminis</name>
    <dbReference type="NCBI Taxonomy" id="2283635"/>
    <lineage>
        <taxon>Bacteria</taxon>
        <taxon>Pseudomonadati</taxon>
        <taxon>Pseudomonadota</taxon>
        <taxon>Gammaproteobacteria</taxon>
        <taxon>Cellvibrionales</taxon>
        <taxon>Halieaceae</taxon>
        <taxon>Seongchinamella</taxon>
    </lineage>
</organism>
<protein>
    <submittedName>
        <fullName evidence="2">FxsA family protein</fullName>
    </submittedName>
</protein>
<dbReference type="PANTHER" id="PTHR35335:SF1">
    <property type="entry name" value="UPF0716 PROTEIN FXSA"/>
    <property type="match status" value="1"/>
</dbReference>
<feature type="transmembrane region" description="Helical" evidence="1">
    <location>
        <begin position="76"/>
        <end position="98"/>
    </location>
</feature>
<keyword evidence="1" id="KW-0812">Transmembrane</keyword>
<gene>
    <name evidence="2" type="ORF">DWB85_00650</name>
</gene>